<evidence type="ECO:0000313" key="3">
    <source>
        <dbReference type="EMBL" id="KAF3540644.1"/>
    </source>
</evidence>
<feature type="compositionally biased region" description="Basic and acidic residues" evidence="2">
    <location>
        <begin position="116"/>
        <end position="135"/>
    </location>
</feature>
<accession>A0A8S9QQY7</accession>
<name>A0A8S9QQY7_BRACR</name>
<evidence type="ECO:0000313" key="4">
    <source>
        <dbReference type="Proteomes" id="UP000712600"/>
    </source>
</evidence>
<feature type="region of interest" description="Disordered" evidence="2">
    <location>
        <begin position="109"/>
        <end position="138"/>
    </location>
</feature>
<dbReference type="EMBL" id="QGKX02001290">
    <property type="protein sequence ID" value="KAF3540644.1"/>
    <property type="molecule type" value="Genomic_DNA"/>
</dbReference>
<feature type="coiled-coil region" evidence="1">
    <location>
        <begin position="909"/>
        <end position="936"/>
    </location>
</feature>
<proteinExistence type="predicted"/>
<organism evidence="3 4">
    <name type="scientific">Brassica cretica</name>
    <name type="common">Mustard</name>
    <dbReference type="NCBI Taxonomy" id="69181"/>
    <lineage>
        <taxon>Eukaryota</taxon>
        <taxon>Viridiplantae</taxon>
        <taxon>Streptophyta</taxon>
        <taxon>Embryophyta</taxon>
        <taxon>Tracheophyta</taxon>
        <taxon>Spermatophyta</taxon>
        <taxon>Magnoliopsida</taxon>
        <taxon>eudicotyledons</taxon>
        <taxon>Gunneridae</taxon>
        <taxon>Pentapetalae</taxon>
        <taxon>rosids</taxon>
        <taxon>malvids</taxon>
        <taxon>Brassicales</taxon>
        <taxon>Brassicaceae</taxon>
        <taxon>Brassiceae</taxon>
        <taxon>Brassica</taxon>
    </lineage>
</organism>
<evidence type="ECO:0000256" key="1">
    <source>
        <dbReference type="SAM" id="Coils"/>
    </source>
</evidence>
<evidence type="ECO:0000256" key="2">
    <source>
        <dbReference type="SAM" id="MobiDB-lite"/>
    </source>
</evidence>
<dbReference type="Proteomes" id="UP000712600">
    <property type="component" value="Unassembled WGS sequence"/>
</dbReference>
<protein>
    <submittedName>
        <fullName evidence="3">Uncharacterized protein</fullName>
    </submittedName>
</protein>
<reference evidence="3" key="1">
    <citation type="submission" date="2019-12" db="EMBL/GenBank/DDBJ databases">
        <title>Genome sequencing and annotation of Brassica cretica.</title>
        <authorList>
            <person name="Studholme D.J."/>
            <person name="Sarris P."/>
        </authorList>
    </citation>
    <scope>NUCLEOTIDE SEQUENCE</scope>
    <source>
        <strain evidence="3">PFS-109/04</strain>
        <tissue evidence="3">Leaf</tissue>
    </source>
</reference>
<dbReference type="Gene3D" id="2.40.70.10">
    <property type="entry name" value="Acid Proteases"/>
    <property type="match status" value="1"/>
</dbReference>
<dbReference type="InterPro" id="IPR021109">
    <property type="entry name" value="Peptidase_aspartic_dom_sf"/>
</dbReference>
<gene>
    <name evidence="3" type="ORF">F2Q69_00021413</name>
</gene>
<sequence>MFCGAREKMRMRITLKKKSDPGQFVIPCTLKGIEFPHALCDTGASGSILPWVMADHLSLQVEPSQELFTFVDCSQKNSGGIVRDLEVQIACHCGAEYETEYSASIETHTTTSIDSGHQKSTDMPHKESVDSRPDDWENDYYNPTIATYTKQHMHTEEYDEDYNAPSIDTQPPQRNRKRASTDIANYSSIDTEVNRVREGDYSIGSWADDHHHESYAVETSVYELGADELHEGFTYEELLNMQRRDQTAQHQSKTTWGRTRYTHPIDRAHLPSIDINPSTLIDINPSTSIDKNPSISIDIRSKPTTTVSERDKFNNEYLTPDEFGIFRDPDGHARAIDGRILNVSRKDIADILQSANGAENLFVHQRAIPEYQQKDTKEFCDAAGGIDKSFKIRSRNPTRPSIDIVIPTSIDRQPEFCRRAFDSHGTRRFYREEKDQYGVYRDEQGYARDLDGNTIRLHNTDIRRLVPKIYTEDEINEIAHLPSIDINPSTLIDINPSTSIDKNPSISIDIRSKPTTTVSERDKFNNEYLTPDEFGIFRDPDGHARAIDGRILNVSRKDIADILQSANGAENLFVHQRAIPEYQQKDTKEFCDAAGGIDKSFKIRSRNPTRPSIDIVIPTSIDRQPEFCRRAFDSHGTRRFYREEKDQYGVYRDEQGYARDLDGNTIRLHNTDIRRLVPKIYTEDEINEMFYGVCGEQENNKEAFQMKFDGVYYPMNDNISWLITCMEEMKQDIAIIHNLTDVARSSSIDKDQHTSINIRQRTSIDKLMPTSVDNDPPHPHTMKSQQNFHTREEIHKLVEEIYRALETTKDRLDGRCDDIYFPMDLNISALTSKIEAMQGELVEIQRYVARQPEASTSIDRGNNKSTDIHHRTSVDDAINQGRLVPKMTSYMPDTHYHGEEISADTYATLRRHQFDLESLEERLQRMEKTTATMKEKWRRGDEAMRDFTGTWFNKRK</sequence>
<keyword evidence="1" id="KW-0175">Coiled coil</keyword>
<feature type="region of interest" description="Disordered" evidence="2">
    <location>
        <begin position="767"/>
        <end position="787"/>
    </location>
</feature>
<comment type="caution">
    <text evidence="3">The sequence shown here is derived from an EMBL/GenBank/DDBJ whole genome shotgun (WGS) entry which is preliminary data.</text>
</comment>
<dbReference type="AlphaFoldDB" id="A0A8S9QQY7"/>